<evidence type="ECO:0000313" key="3">
    <source>
        <dbReference type="Proteomes" id="UP000176288"/>
    </source>
</evidence>
<evidence type="ECO:0000256" key="1">
    <source>
        <dbReference type="SAM" id="MobiDB-lite"/>
    </source>
</evidence>
<dbReference type="OrthoDB" id="1766522at2"/>
<sequence>MAQGKRHPFRTLLIALLLLVGGGYLITHGAQVLNYGVNFFEHGLVTINQWLHGETDNSQASTPEETNAAKPSVESPEVPVEPKEKELRIAVGSDPRGPFQPSKKWGNDPTQNLYREGKTYVTKLVGQVSAETSQDLKNTIVQARKPLELIMETKEECPPLPKVNPNDLKNFMTAWNQVRKQVGVAPLKLMPDNHPAWADLQQGAWSMVKANTFSHGLLPAKDYPCRTTGGAKATAKADISLERFGGWNTSKSEIQKIIKKYAISPVNHLLFYFHDTGDNNEAVGHRISMMNPVLKETAVGILGEKYLYYEKANDEHKYDAWVYGQKMATAALGFSEESPIKGLKPEEKVKYRQTIWDPERFAKAPQNYPWPSAGYVPAMFLTGQENQRDAQGQQGVWGDERYSDQLKEPGRWSFTTLVGEKDLFKNAQIKVYWQDRFNSQREELKLQGPINPNASQAFWYPTVTFKPWPADDNRLREMPNDQVRTFWVEIKTANGQHRWVYPVKVFRQLETFKPAKAQWVKSSLENGKAKLAFTIEGTAGTEFTFTVWNEKAKKWQPLAGGKWDGITWEVAEALNFEVPEAALPKGSKVRLTARNDLGGQVVETVVE</sequence>
<dbReference type="KEGG" id="avu:BK816_08785"/>
<dbReference type="RefSeq" id="WP_071164816.1">
    <property type="nucleotide sequence ID" value="NZ_CP017812.1"/>
</dbReference>
<dbReference type="EMBL" id="CP017812">
    <property type="protein sequence ID" value="AOZ73353.1"/>
    <property type="molecule type" value="Genomic_DNA"/>
</dbReference>
<feature type="compositionally biased region" description="Polar residues" evidence="1">
    <location>
        <begin position="56"/>
        <end position="65"/>
    </location>
</feature>
<proteinExistence type="predicted"/>
<name>A0A1D9MMG5_9ACTO</name>
<dbReference type="STRING" id="1912795.BK816_08785"/>
<reference evidence="2 3" key="1">
    <citation type="submission" date="2016-10" db="EMBL/GenBank/DDBJ databases">
        <title>Actinomyces aegypiusis sp. nov., isolated from the Aegypius monachus in Qinghai Tibet Plateau China.</title>
        <authorList>
            <person name="Wang Y."/>
        </authorList>
    </citation>
    <scope>NUCLEOTIDE SEQUENCE [LARGE SCALE GENOMIC DNA]</scope>
    <source>
        <strain evidence="2 3">VUL4_3</strain>
    </source>
</reference>
<accession>A0A1D9MMG5</accession>
<keyword evidence="3" id="KW-1185">Reference proteome</keyword>
<dbReference type="Proteomes" id="UP000176288">
    <property type="component" value="Chromosome"/>
</dbReference>
<dbReference type="AlphaFoldDB" id="A0A1D9MMG5"/>
<gene>
    <name evidence="2" type="ORF">BK816_08785</name>
</gene>
<feature type="region of interest" description="Disordered" evidence="1">
    <location>
        <begin position="55"/>
        <end position="111"/>
    </location>
</feature>
<evidence type="ECO:0000313" key="2">
    <source>
        <dbReference type="EMBL" id="AOZ73353.1"/>
    </source>
</evidence>
<protein>
    <submittedName>
        <fullName evidence="2">Uncharacterized protein</fullName>
    </submittedName>
</protein>
<organism evidence="2 3">
    <name type="scientific">Boudabousia tangfeifanii</name>
    <dbReference type="NCBI Taxonomy" id="1912795"/>
    <lineage>
        <taxon>Bacteria</taxon>
        <taxon>Bacillati</taxon>
        <taxon>Actinomycetota</taxon>
        <taxon>Actinomycetes</taxon>
        <taxon>Actinomycetales</taxon>
        <taxon>Actinomycetaceae</taxon>
        <taxon>Boudabousia</taxon>
    </lineage>
</organism>